<feature type="transmembrane region" description="Helical" evidence="6">
    <location>
        <begin position="222"/>
        <end position="244"/>
    </location>
</feature>
<dbReference type="PANTHER" id="PTHR30177">
    <property type="entry name" value="GLYCINE BETAINE/L-PROLINE TRANSPORT SYSTEM PERMEASE PROTEIN PROW"/>
    <property type="match status" value="1"/>
</dbReference>
<comment type="subcellular location">
    <subcellularLocation>
        <location evidence="1">Membrane</location>
        <topology evidence="1">Multi-pass membrane protein</topology>
    </subcellularLocation>
</comment>
<evidence type="ECO:0000256" key="3">
    <source>
        <dbReference type="ARBA" id="ARBA00022692"/>
    </source>
</evidence>
<keyword evidence="5 6" id="KW-0472">Membrane</keyword>
<feature type="transmembrane region" description="Helical" evidence="6">
    <location>
        <begin position="174"/>
        <end position="202"/>
    </location>
</feature>
<proteinExistence type="predicted"/>
<evidence type="ECO:0000256" key="2">
    <source>
        <dbReference type="ARBA" id="ARBA00022448"/>
    </source>
</evidence>
<evidence type="ECO:0000256" key="6">
    <source>
        <dbReference type="SAM" id="Phobius"/>
    </source>
</evidence>
<dbReference type="GO" id="GO:0031460">
    <property type="term" value="P:glycine betaine transport"/>
    <property type="evidence" value="ECO:0007669"/>
    <property type="project" value="TreeGrafter"/>
</dbReference>
<evidence type="ECO:0000259" key="7">
    <source>
        <dbReference type="PROSITE" id="PS50928"/>
    </source>
</evidence>
<feature type="transmembrane region" description="Helical" evidence="6">
    <location>
        <begin position="125"/>
        <end position="144"/>
    </location>
</feature>
<evidence type="ECO:0000313" key="8">
    <source>
        <dbReference type="EMBL" id="CAB4958167.1"/>
    </source>
</evidence>
<dbReference type="AlphaFoldDB" id="A0A6J7KRA8"/>
<evidence type="ECO:0000256" key="1">
    <source>
        <dbReference type="ARBA" id="ARBA00004141"/>
    </source>
</evidence>
<feature type="domain" description="ABC transmembrane type-1" evidence="7">
    <location>
        <begin position="59"/>
        <end position="241"/>
    </location>
</feature>
<dbReference type="PROSITE" id="PS50928">
    <property type="entry name" value="ABC_TM1"/>
    <property type="match status" value="1"/>
</dbReference>
<keyword evidence="3 6" id="KW-0812">Transmembrane</keyword>
<sequence>MSRTRFALRLLATPVAVVVTLVLLYVLVGERTDAIEVSSLAGEGATTAHAYDGNVTTALLEHLRLVGISAVAVLLIGIPLGVLLTRTRSRVVSWVVNGSFSAGQAAPVIGVLVLLVIWADGLKTWIPYVAFTIYAVLPVMRNTVEGIRNVDPGLIDAARGQGFSRQQVLTRVELPLAVPIILAGVRTALVLLVGTATLATFVDGGGLGDIINDGISNQRDPVLLTGAILAATLAVAIDWMAGIAERYLSPKGLRTGSTA</sequence>
<feature type="transmembrane region" description="Helical" evidence="6">
    <location>
        <begin position="91"/>
        <end position="119"/>
    </location>
</feature>
<accession>A0A6J7KRA8</accession>
<dbReference type="EMBL" id="CAFBMK010000437">
    <property type="protein sequence ID" value="CAB4958167.1"/>
    <property type="molecule type" value="Genomic_DNA"/>
</dbReference>
<dbReference type="InterPro" id="IPR035906">
    <property type="entry name" value="MetI-like_sf"/>
</dbReference>
<feature type="transmembrane region" description="Helical" evidence="6">
    <location>
        <begin position="7"/>
        <end position="28"/>
    </location>
</feature>
<dbReference type="PANTHER" id="PTHR30177:SF4">
    <property type="entry name" value="OSMOPROTECTANT IMPORT PERMEASE PROTEIN OSMW"/>
    <property type="match status" value="1"/>
</dbReference>
<evidence type="ECO:0000256" key="5">
    <source>
        <dbReference type="ARBA" id="ARBA00023136"/>
    </source>
</evidence>
<reference evidence="8" key="1">
    <citation type="submission" date="2020-05" db="EMBL/GenBank/DDBJ databases">
        <authorList>
            <person name="Chiriac C."/>
            <person name="Salcher M."/>
            <person name="Ghai R."/>
            <person name="Kavagutti S V."/>
        </authorList>
    </citation>
    <scope>NUCLEOTIDE SEQUENCE</scope>
</reference>
<keyword evidence="4 6" id="KW-1133">Transmembrane helix</keyword>
<dbReference type="GO" id="GO:0055085">
    <property type="term" value="P:transmembrane transport"/>
    <property type="evidence" value="ECO:0007669"/>
    <property type="project" value="InterPro"/>
</dbReference>
<dbReference type="CDD" id="cd06261">
    <property type="entry name" value="TM_PBP2"/>
    <property type="match status" value="1"/>
</dbReference>
<dbReference type="SUPFAM" id="SSF161098">
    <property type="entry name" value="MetI-like"/>
    <property type="match status" value="1"/>
</dbReference>
<protein>
    <submittedName>
        <fullName evidence="8">Unannotated protein</fullName>
    </submittedName>
</protein>
<name>A0A6J7KRA8_9ZZZZ</name>
<gene>
    <name evidence="8" type="ORF">UFOPK3564_03893</name>
</gene>
<organism evidence="8">
    <name type="scientific">freshwater metagenome</name>
    <dbReference type="NCBI Taxonomy" id="449393"/>
    <lineage>
        <taxon>unclassified sequences</taxon>
        <taxon>metagenomes</taxon>
        <taxon>ecological metagenomes</taxon>
    </lineage>
</organism>
<dbReference type="Pfam" id="PF00528">
    <property type="entry name" value="BPD_transp_1"/>
    <property type="match status" value="1"/>
</dbReference>
<feature type="transmembrane region" description="Helical" evidence="6">
    <location>
        <begin position="65"/>
        <end position="84"/>
    </location>
</feature>
<evidence type="ECO:0000256" key="4">
    <source>
        <dbReference type="ARBA" id="ARBA00022989"/>
    </source>
</evidence>
<dbReference type="GO" id="GO:0016020">
    <property type="term" value="C:membrane"/>
    <property type="evidence" value="ECO:0007669"/>
    <property type="project" value="UniProtKB-SubCell"/>
</dbReference>
<dbReference type="Gene3D" id="1.10.3720.10">
    <property type="entry name" value="MetI-like"/>
    <property type="match status" value="1"/>
</dbReference>
<dbReference type="InterPro" id="IPR051204">
    <property type="entry name" value="ABC_transp_perm/SBD"/>
</dbReference>
<dbReference type="InterPro" id="IPR000515">
    <property type="entry name" value="MetI-like"/>
</dbReference>
<keyword evidence="2" id="KW-0813">Transport</keyword>